<comment type="similarity">
    <text evidence="2">Belongs to the tellurite-resistance/dicarboxylate transporter (TDT) family.</text>
</comment>
<evidence type="ECO:0000256" key="3">
    <source>
        <dbReference type="ARBA" id="ARBA00022448"/>
    </source>
</evidence>
<keyword evidence="4" id="KW-1003">Cell membrane</keyword>
<keyword evidence="6 9" id="KW-1133">Transmembrane helix</keyword>
<protein>
    <submittedName>
        <fullName evidence="10">SSU1</fullName>
    </submittedName>
</protein>
<organism evidence="10 11">
    <name type="scientific">Candida metapsilosis</name>
    <dbReference type="NCBI Taxonomy" id="273372"/>
    <lineage>
        <taxon>Eukaryota</taxon>
        <taxon>Fungi</taxon>
        <taxon>Dikarya</taxon>
        <taxon>Ascomycota</taxon>
        <taxon>Saccharomycotina</taxon>
        <taxon>Pichiomycetes</taxon>
        <taxon>Debaryomycetaceae</taxon>
        <taxon>Candida/Lodderomyces clade</taxon>
        <taxon>Candida</taxon>
    </lineage>
</organism>
<dbReference type="PANTHER" id="PTHR31686:SF1">
    <property type="entry name" value="SULFITE EFFLUX PUMP SSU1"/>
    <property type="match status" value="1"/>
</dbReference>
<feature type="region of interest" description="Disordered" evidence="8">
    <location>
        <begin position="1"/>
        <end position="43"/>
    </location>
</feature>
<dbReference type="AlphaFoldDB" id="A0A8H8DA33"/>
<dbReference type="CDD" id="cd09318">
    <property type="entry name" value="TDT_SSU1"/>
    <property type="match status" value="1"/>
</dbReference>
<keyword evidence="5 9" id="KW-0812">Transmembrane</keyword>
<dbReference type="InterPro" id="IPR004695">
    <property type="entry name" value="SLAC1/Mae1/Ssu1/TehA"/>
</dbReference>
<dbReference type="RefSeq" id="XP_067547455.1">
    <property type="nucleotide sequence ID" value="XM_067692877.1"/>
</dbReference>
<reference evidence="10 11" key="1">
    <citation type="submission" date="2020-12" db="EMBL/GenBank/DDBJ databases">
        <title>Effect of drift, selection, and recombination on the evolution of hybrid genomes in Candida yeast pathogens.</title>
        <authorList>
            <person name="Mixao V."/>
            <person name="Ksiezopolska E."/>
            <person name="Saus E."/>
            <person name="Boekhout T."/>
            <person name="Gacser A."/>
            <person name="Gabaldon T."/>
        </authorList>
    </citation>
    <scope>NUCLEOTIDE SEQUENCE [LARGE SCALE GENOMIC DNA]</scope>
    <source>
        <strain evidence="10 11">BP57</strain>
    </source>
</reference>
<feature type="transmembrane region" description="Helical" evidence="9">
    <location>
        <begin position="265"/>
        <end position="290"/>
    </location>
</feature>
<dbReference type="FunFam" id="1.50.10.150:FF:000004">
    <property type="entry name" value="Malic acid transporter"/>
    <property type="match status" value="1"/>
</dbReference>
<comment type="subcellular location">
    <subcellularLocation>
        <location evidence="1">Cell membrane</location>
        <topology evidence="1">Multi-pass membrane protein</topology>
    </subcellularLocation>
</comment>
<dbReference type="GO" id="GO:0005886">
    <property type="term" value="C:plasma membrane"/>
    <property type="evidence" value="ECO:0007669"/>
    <property type="project" value="UniProtKB-SubCell"/>
</dbReference>
<feature type="transmembrane region" description="Helical" evidence="9">
    <location>
        <begin position="430"/>
        <end position="455"/>
    </location>
</feature>
<evidence type="ECO:0000256" key="5">
    <source>
        <dbReference type="ARBA" id="ARBA00022692"/>
    </source>
</evidence>
<evidence type="ECO:0000256" key="4">
    <source>
        <dbReference type="ARBA" id="ARBA00022475"/>
    </source>
</evidence>
<dbReference type="Gene3D" id="1.50.10.150">
    <property type="entry name" value="Voltage-dependent anion channel"/>
    <property type="match status" value="1"/>
</dbReference>
<feature type="compositionally biased region" description="Polar residues" evidence="8">
    <location>
        <begin position="18"/>
        <end position="43"/>
    </location>
</feature>
<name>A0A8H8DA33_9ASCO</name>
<evidence type="ECO:0000313" key="11">
    <source>
        <dbReference type="Proteomes" id="UP000669133"/>
    </source>
</evidence>
<proteinExistence type="inferred from homology"/>
<keyword evidence="7 9" id="KW-0472">Membrane</keyword>
<evidence type="ECO:0000256" key="2">
    <source>
        <dbReference type="ARBA" id="ARBA00008566"/>
    </source>
</evidence>
<evidence type="ECO:0000256" key="9">
    <source>
        <dbReference type="SAM" id="Phobius"/>
    </source>
</evidence>
<feature type="transmembrane region" description="Helical" evidence="9">
    <location>
        <begin position="96"/>
        <end position="117"/>
    </location>
</feature>
<evidence type="ECO:0000256" key="8">
    <source>
        <dbReference type="SAM" id="MobiDB-lite"/>
    </source>
</evidence>
<evidence type="ECO:0000256" key="7">
    <source>
        <dbReference type="ARBA" id="ARBA00023136"/>
    </source>
</evidence>
<sequence>MSSAHRPAVNDEDANLGTKLQTAENTPQSSSTDKTQRLSSQQDANRVNNMDYDSLISSVGSTSKDFDRLQDQLRGTKPKEESWYQRFIVGNIVKQFAPAYFVSVMGTGISSTILYRFPFPAHWLEICSYIMFAACCILFIVNMILLVMQLYYFPQKWRTYHVEASQAVYMGCFSMGFTTIVNYISFITKGHHMYFVWTFWWISVVSALYTAFPIVYFSFFSKLNAVDPDSKLNSTLLLPIVALTVSSSSGHLIELDLYKLNETVITMIVSYMLWALSICMASAIITIYIWRLIMHKIPPTQLVFTGFLPVGFLGQSSYSIYLFGNNLNEFIPEELVYGKIFLCIGGFLGLFILSFGYYMTFIAVVSIFSKIRPFAKCPNCNHTNKYGLLKHNKGFWAMTFPLGTMSLSNTEVGKGGIGNYPLLTFKVMGAVFAVACIGVTIACLLGVIVYSYGLIKHEWELKFGKTKQELV</sequence>
<gene>
    <name evidence="10" type="ORF">I9W82_003867</name>
</gene>
<feature type="transmembrane region" description="Helical" evidence="9">
    <location>
        <begin position="232"/>
        <end position="253"/>
    </location>
</feature>
<accession>A0A8H8DA33</accession>
<dbReference type="InterPro" id="IPR051629">
    <property type="entry name" value="Sulfite_efflux_TDT"/>
</dbReference>
<evidence type="ECO:0000313" key="10">
    <source>
        <dbReference type="EMBL" id="KAG5418339.1"/>
    </source>
</evidence>
<feature type="transmembrane region" description="Helical" evidence="9">
    <location>
        <begin position="129"/>
        <end position="154"/>
    </location>
</feature>
<dbReference type="GeneID" id="93652496"/>
<dbReference type="OrthoDB" id="1099at2759"/>
<keyword evidence="3" id="KW-0813">Transport</keyword>
<dbReference type="GO" id="GO:0000319">
    <property type="term" value="F:sulfite transmembrane transporter activity"/>
    <property type="evidence" value="ECO:0007669"/>
    <property type="project" value="TreeGrafter"/>
</dbReference>
<keyword evidence="11" id="KW-1185">Reference proteome</keyword>
<evidence type="ECO:0000256" key="6">
    <source>
        <dbReference type="ARBA" id="ARBA00022989"/>
    </source>
</evidence>
<evidence type="ECO:0000256" key="1">
    <source>
        <dbReference type="ARBA" id="ARBA00004651"/>
    </source>
</evidence>
<dbReference type="Proteomes" id="UP000669133">
    <property type="component" value="Unassembled WGS sequence"/>
</dbReference>
<dbReference type="InterPro" id="IPR038665">
    <property type="entry name" value="Voltage-dep_anion_channel_sf"/>
</dbReference>
<comment type="caution">
    <text evidence="10">The sequence shown here is derived from an EMBL/GenBank/DDBJ whole genome shotgun (WGS) entry which is preliminary data.</text>
</comment>
<dbReference type="EMBL" id="JAEOAQ010000005">
    <property type="protein sequence ID" value="KAG5418339.1"/>
    <property type="molecule type" value="Genomic_DNA"/>
</dbReference>
<feature type="transmembrane region" description="Helical" evidence="9">
    <location>
        <begin position="302"/>
        <end position="323"/>
    </location>
</feature>
<dbReference type="PANTHER" id="PTHR31686">
    <property type="match status" value="1"/>
</dbReference>
<feature type="transmembrane region" description="Helical" evidence="9">
    <location>
        <begin position="335"/>
        <end position="368"/>
    </location>
</feature>
<dbReference type="Pfam" id="PF03595">
    <property type="entry name" value="SLAC1"/>
    <property type="match status" value="1"/>
</dbReference>
<feature type="transmembrane region" description="Helical" evidence="9">
    <location>
        <begin position="166"/>
        <end position="187"/>
    </location>
</feature>
<feature type="transmembrane region" description="Helical" evidence="9">
    <location>
        <begin position="199"/>
        <end position="220"/>
    </location>
</feature>